<evidence type="ECO:0000256" key="2">
    <source>
        <dbReference type="SAM" id="Phobius"/>
    </source>
</evidence>
<evidence type="ECO:0000313" key="5">
    <source>
        <dbReference type="Proteomes" id="UP001487740"/>
    </source>
</evidence>
<feature type="region of interest" description="Disordered" evidence="1">
    <location>
        <begin position="423"/>
        <end position="461"/>
    </location>
</feature>
<evidence type="ECO:0000256" key="1">
    <source>
        <dbReference type="SAM" id="MobiDB-lite"/>
    </source>
</evidence>
<name>A0AAW0TIL6_SCYPA</name>
<keyword evidence="2" id="KW-0472">Membrane</keyword>
<feature type="compositionally biased region" description="Polar residues" evidence="1">
    <location>
        <begin position="452"/>
        <end position="461"/>
    </location>
</feature>
<keyword evidence="5" id="KW-1185">Reference proteome</keyword>
<reference evidence="4 5" key="1">
    <citation type="submission" date="2023-03" db="EMBL/GenBank/DDBJ databases">
        <title>High-quality genome of Scylla paramamosain provides insights in environmental adaptation.</title>
        <authorList>
            <person name="Zhang L."/>
        </authorList>
    </citation>
    <scope>NUCLEOTIDE SEQUENCE [LARGE SCALE GENOMIC DNA]</scope>
    <source>
        <strain evidence="4">LZ_2023a</strain>
        <tissue evidence="4">Muscle</tissue>
    </source>
</reference>
<dbReference type="EMBL" id="JARAKH010000030">
    <property type="protein sequence ID" value="KAK8387552.1"/>
    <property type="molecule type" value="Genomic_DNA"/>
</dbReference>
<gene>
    <name evidence="4" type="ORF">O3P69_018234</name>
</gene>
<keyword evidence="2" id="KW-1133">Transmembrane helix</keyword>
<proteinExistence type="predicted"/>
<feature type="signal peptide" evidence="3">
    <location>
        <begin position="1"/>
        <end position="21"/>
    </location>
</feature>
<evidence type="ECO:0000313" key="4">
    <source>
        <dbReference type="EMBL" id="KAK8387553.1"/>
    </source>
</evidence>
<feature type="transmembrane region" description="Helical" evidence="2">
    <location>
        <begin position="359"/>
        <end position="382"/>
    </location>
</feature>
<dbReference type="EMBL" id="JARAKH010000030">
    <property type="protein sequence ID" value="KAK8387553.1"/>
    <property type="molecule type" value="Genomic_DNA"/>
</dbReference>
<comment type="caution">
    <text evidence="4">The sequence shown here is derived from an EMBL/GenBank/DDBJ whole genome shotgun (WGS) entry which is preliminary data.</text>
</comment>
<dbReference type="AlphaFoldDB" id="A0AAW0TIL6"/>
<feature type="chain" id="PRO_5044717015" evidence="3">
    <location>
        <begin position="22"/>
        <end position="461"/>
    </location>
</feature>
<accession>A0AAW0TIL6</accession>
<protein>
    <submittedName>
        <fullName evidence="4">Uncharacterized protein</fullName>
    </submittedName>
</protein>
<keyword evidence="3" id="KW-0732">Signal</keyword>
<keyword evidence="2" id="KW-0812">Transmembrane</keyword>
<evidence type="ECO:0000256" key="3">
    <source>
        <dbReference type="SAM" id="SignalP"/>
    </source>
</evidence>
<dbReference type="Proteomes" id="UP001487740">
    <property type="component" value="Unassembled WGS sequence"/>
</dbReference>
<organism evidence="4 5">
    <name type="scientific">Scylla paramamosain</name>
    <name type="common">Mud crab</name>
    <dbReference type="NCBI Taxonomy" id="85552"/>
    <lineage>
        <taxon>Eukaryota</taxon>
        <taxon>Metazoa</taxon>
        <taxon>Ecdysozoa</taxon>
        <taxon>Arthropoda</taxon>
        <taxon>Crustacea</taxon>
        <taxon>Multicrustacea</taxon>
        <taxon>Malacostraca</taxon>
        <taxon>Eumalacostraca</taxon>
        <taxon>Eucarida</taxon>
        <taxon>Decapoda</taxon>
        <taxon>Pleocyemata</taxon>
        <taxon>Brachyura</taxon>
        <taxon>Eubrachyura</taxon>
        <taxon>Portunoidea</taxon>
        <taxon>Portunidae</taxon>
        <taxon>Portuninae</taxon>
        <taxon>Scylla</taxon>
    </lineage>
</organism>
<sequence length="461" mass="50137">MGKWVLVLVLVSPGLLGGAQGLVAQCPKAGSNIPSYCTCSSTSVTIRCDFQNQEEVMLTSDLLAPYGNISISSTYVRVANATSLLVRSDFMVTWLKAPSSAFDIWHCGEITLQSTPSPANNTRVKSGTFAGVGIVNCSIPELPPNFLRDRTRGTLRVKQSKIGVLRAGFFNNVQEMRYIVLHDSDVEEVEGSVTTEGFVTLSQRDVHTWNGLLLSNVTIGTLGPGAFNLTHKSDMEVMTVKDCLVGRIAPGALAARGDIEVTITGNNFLELEKGAFKINVTGSVNFNQNIMKAQGLEALAEMSCHNASSIQNNTILVSKPVRPVSGQSSTPFHPSCGKPQLFMVLTPARQVLVMEDTRVAWVLGATLAVLGMVMVLGVAWFFRRRRPVWTPGRFSGTFMGRNRKTSLENLPRNIELNSTREDLEAGTSVKDLDMTCEPQQENEQPLLDEGSGDQSTQSFDD</sequence>